<evidence type="ECO:0000313" key="4">
    <source>
        <dbReference type="Proteomes" id="UP000015104"/>
    </source>
</evidence>
<dbReference type="EMBL" id="CAEY01001871">
    <property type="status" value="NOT_ANNOTATED_CDS"/>
    <property type="molecule type" value="Genomic_DNA"/>
</dbReference>
<dbReference type="HOGENOM" id="CLU_115602_3_0_1"/>
<gene>
    <name evidence="3" type="primary">107361542</name>
</gene>
<reference evidence="3" key="2">
    <citation type="submission" date="2015-06" db="UniProtKB">
        <authorList>
            <consortium name="EnsemblMetazoa"/>
        </authorList>
    </citation>
    <scope>IDENTIFICATION</scope>
</reference>
<dbReference type="STRING" id="32264.T1K872"/>
<dbReference type="OrthoDB" id="20018at2759"/>
<accession>T1K872</accession>
<dbReference type="Pfam" id="PF06320">
    <property type="entry name" value="GCN5L1"/>
    <property type="match status" value="1"/>
</dbReference>
<name>T1K872_TETUR</name>
<dbReference type="eggNOG" id="KOG3390">
    <property type="taxonomic scope" value="Eukaryota"/>
</dbReference>
<dbReference type="OMA" id="WMKIMEY"/>
<protein>
    <recommendedName>
        <fullName evidence="2">Biogenesis of lysosome-related organelles complex 1 subunit 1</fullName>
    </recommendedName>
</protein>
<dbReference type="PANTHER" id="PTHR13073:SF0">
    <property type="entry name" value="BIOGENESIS OF LYSOSOME-RELATED ORGANELLES COMPLEX 1 SUBUNIT 1"/>
    <property type="match status" value="1"/>
</dbReference>
<evidence type="ECO:0000256" key="1">
    <source>
        <dbReference type="ARBA" id="ARBA00007133"/>
    </source>
</evidence>
<sequence>MLSSMLKEHQIKQQERKEEIEKKKLVASETVNELTHHLVDNLNESVAQAYLNQRKLDAETKQLHVNVMQFSKQVNQWLSLMQNLNKSVKELGDVENWAKSIEKDLRLVSSALEYVYKAGPQSKN</sequence>
<reference evidence="4" key="1">
    <citation type="submission" date="2011-08" db="EMBL/GenBank/DDBJ databases">
        <authorList>
            <person name="Rombauts S."/>
        </authorList>
    </citation>
    <scope>NUCLEOTIDE SEQUENCE</scope>
    <source>
        <strain evidence="4">London</strain>
    </source>
</reference>
<dbReference type="KEGG" id="tut:107361542"/>
<comment type="similarity">
    <text evidence="1">Belongs to the BLOC1S1 family.</text>
</comment>
<dbReference type="EnsemblMetazoa" id="tetur07g00280.1">
    <property type="protein sequence ID" value="tetur07g00280.1"/>
    <property type="gene ID" value="tetur07g00280"/>
</dbReference>
<dbReference type="AlphaFoldDB" id="T1K872"/>
<evidence type="ECO:0000256" key="2">
    <source>
        <dbReference type="ARBA" id="ARBA00019577"/>
    </source>
</evidence>
<dbReference type="GO" id="GO:0031083">
    <property type="term" value="C:BLOC-1 complex"/>
    <property type="evidence" value="ECO:0007669"/>
    <property type="project" value="InterPro"/>
</dbReference>
<dbReference type="Proteomes" id="UP000015104">
    <property type="component" value="Unassembled WGS sequence"/>
</dbReference>
<dbReference type="PANTHER" id="PTHR13073">
    <property type="entry name" value="BLOC-1 COMPLEX SUBUNIT 1"/>
    <property type="match status" value="1"/>
</dbReference>
<evidence type="ECO:0000313" key="3">
    <source>
        <dbReference type="EnsemblMetazoa" id="tetur07g00280.1"/>
    </source>
</evidence>
<keyword evidence="4" id="KW-1185">Reference proteome</keyword>
<dbReference type="GO" id="GO:0016197">
    <property type="term" value="P:endosomal transport"/>
    <property type="evidence" value="ECO:0007669"/>
    <property type="project" value="TreeGrafter"/>
</dbReference>
<proteinExistence type="inferred from homology"/>
<organism evidence="3 4">
    <name type="scientific">Tetranychus urticae</name>
    <name type="common">Two-spotted spider mite</name>
    <dbReference type="NCBI Taxonomy" id="32264"/>
    <lineage>
        <taxon>Eukaryota</taxon>
        <taxon>Metazoa</taxon>
        <taxon>Ecdysozoa</taxon>
        <taxon>Arthropoda</taxon>
        <taxon>Chelicerata</taxon>
        <taxon>Arachnida</taxon>
        <taxon>Acari</taxon>
        <taxon>Acariformes</taxon>
        <taxon>Trombidiformes</taxon>
        <taxon>Prostigmata</taxon>
        <taxon>Eleutherengona</taxon>
        <taxon>Raphignathae</taxon>
        <taxon>Tetranychoidea</taxon>
        <taxon>Tetranychidae</taxon>
        <taxon>Tetranychus</taxon>
    </lineage>
</organism>
<dbReference type="InterPro" id="IPR009395">
    <property type="entry name" value="BLOC1S1"/>
</dbReference>